<dbReference type="AlphaFoldDB" id="A0A6V7UGV4"/>
<name>A0A6V7UGV4_MELEN</name>
<evidence type="ECO:0000313" key="2">
    <source>
        <dbReference type="Proteomes" id="UP000580250"/>
    </source>
</evidence>
<evidence type="ECO:0000313" key="1">
    <source>
        <dbReference type="EMBL" id="CAD2156130.1"/>
    </source>
</evidence>
<reference evidence="1 2" key="1">
    <citation type="submission" date="2020-08" db="EMBL/GenBank/DDBJ databases">
        <authorList>
            <person name="Koutsovoulos G."/>
            <person name="Danchin GJ E."/>
        </authorList>
    </citation>
    <scope>NUCLEOTIDE SEQUENCE [LARGE SCALE GENOMIC DNA]</scope>
</reference>
<organism evidence="1 2">
    <name type="scientific">Meloidogyne enterolobii</name>
    <name type="common">Root-knot nematode worm</name>
    <name type="synonym">Meloidogyne mayaguensis</name>
    <dbReference type="NCBI Taxonomy" id="390850"/>
    <lineage>
        <taxon>Eukaryota</taxon>
        <taxon>Metazoa</taxon>
        <taxon>Ecdysozoa</taxon>
        <taxon>Nematoda</taxon>
        <taxon>Chromadorea</taxon>
        <taxon>Rhabditida</taxon>
        <taxon>Tylenchina</taxon>
        <taxon>Tylenchomorpha</taxon>
        <taxon>Tylenchoidea</taxon>
        <taxon>Meloidogynidae</taxon>
        <taxon>Meloidogyninae</taxon>
        <taxon>Meloidogyne</taxon>
    </lineage>
</organism>
<sequence>MSPSSSSSSSSNQLNFEDNFSFDYPSCRSNCWSPPPPSFYCSSSSYSLSPPFYYSSSSSLSSSLFSSNSYTPSFPSPSAPFSSLMCSPSSPSYSSMSSSSSFFSSSSFSPPSSTLHHFHHILTPSTKQQLLQQPQFHSTKLPQTQQHYKNQQLSSILSPFQKFRNRLVQISRRIGQSQQRRKFSLRNCGGITKTTTAKTLKTTSNKCRKNIKIKK</sequence>
<accession>A0A6V7UGV4</accession>
<dbReference type="Proteomes" id="UP000580250">
    <property type="component" value="Unassembled WGS sequence"/>
</dbReference>
<protein>
    <submittedName>
        <fullName evidence="1">Uncharacterized protein</fullName>
    </submittedName>
</protein>
<comment type="caution">
    <text evidence="1">The sequence shown here is derived from an EMBL/GenBank/DDBJ whole genome shotgun (WGS) entry which is preliminary data.</text>
</comment>
<proteinExistence type="predicted"/>
<dbReference type="EMBL" id="CAJEWN010000061">
    <property type="protein sequence ID" value="CAD2156130.1"/>
    <property type="molecule type" value="Genomic_DNA"/>
</dbReference>
<gene>
    <name evidence="1" type="ORF">MENT_LOCUS12132</name>
</gene>